<organism evidence="4 5">
    <name type="scientific">Marasmiellus scandens</name>
    <dbReference type="NCBI Taxonomy" id="2682957"/>
    <lineage>
        <taxon>Eukaryota</taxon>
        <taxon>Fungi</taxon>
        <taxon>Dikarya</taxon>
        <taxon>Basidiomycota</taxon>
        <taxon>Agaricomycotina</taxon>
        <taxon>Agaricomycetes</taxon>
        <taxon>Agaricomycetidae</taxon>
        <taxon>Agaricales</taxon>
        <taxon>Marasmiineae</taxon>
        <taxon>Omphalotaceae</taxon>
        <taxon>Marasmiellus</taxon>
    </lineage>
</organism>
<accession>A0ABR1IRM3</accession>
<evidence type="ECO:0008006" key="6">
    <source>
        <dbReference type="Google" id="ProtNLM"/>
    </source>
</evidence>
<dbReference type="PANTHER" id="PTHR43539:SF26">
    <property type="entry name" value="MONOOXYGENASE, PUTATIVE-RELATED"/>
    <property type="match status" value="1"/>
</dbReference>
<gene>
    <name evidence="4" type="ORF">VKT23_017590</name>
</gene>
<comment type="caution">
    <text evidence="4">The sequence shown here is derived from an EMBL/GenBank/DDBJ whole genome shotgun (WGS) entry which is preliminary data.</text>
</comment>
<evidence type="ECO:0000313" key="4">
    <source>
        <dbReference type="EMBL" id="KAK7439366.1"/>
    </source>
</evidence>
<dbReference type="SUPFAM" id="SSF54427">
    <property type="entry name" value="NTF2-like"/>
    <property type="match status" value="1"/>
</dbReference>
<evidence type="ECO:0000256" key="2">
    <source>
        <dbReference type="ARBA" id="ARBA00022827"/>
    </source>
</evidence>
<protein>
    <recommendedName>
        <fullName evidence="6">Flavin-containing monooxygenase</fullName>
    </recommendedName>
</protein>
<dbReference type="Gene3D" id="3.50.50.60">
    <property type="entry name" value="FAD/NAD(P)-binding domain"/>
    <property type="match status" value="1"/>
</dbReference>
<keyword evidence="1" id="KW-0285">Flavoprotein</keyword>
<dbReference type="SUPFAM" id="SSF51905">
    <property type="entry name" value="FAD/NAD(P)-binding domain"/>
    <property type="match status" value="1"/>
</dbReference>
<evidence type="ECO:0000256" key="3">
    <source>
        <dbReference type="ARBA" id="ARBA00023002"/>
    </source>
</evidence>
<dbReference type="InterPro" id="IPR036188">
    <property type="entry name" value="FAD/NAD-bd_sf"/>
</dbReference>
<dbReference type="Proteomes" id="UP001498398">
    <property type="component" value="Unassembled WGS sequence"/>
</dbReference>
<proteinExistence type="predicted"/>
<keyword evidence="5" id="KW-1185">Reference proteome</keyword>
<evidence type="ECO:0000313" key="5">
    <source>
        <dbReference type="Proteomes" id="UP001498398"/>
    </source>
</evidence>
<sequence>MSPGFPLPTLDRLNVRIPANIDVKDIVAPWFQSFASACSAANVEAVIDLFYPESYWRDTLPLTWDFRTFSGIADIKTFLDARLKLSQLNTFKLKKESIVFQQLFPDLAWIHFEYTFQVGDVGLASAIGRLLPTSNGEWKAFMMYTNLEDLKHFPEKTGHNRDRESMRHGLWASQREKEVAFEDSEPVAVIVGGGQSGLDIAARLKMLGISHLVVEKNERIGDSWRNRYKALCLHDPVWYDHMPYLPFPPSWPEYSPAEKLAGWLESYAQNLELNYWTRATVQKAELDETTKHWAVTISIANPDGTTADRIFKNIRHVIFATGFGSGDVQLPNVRDMDKFKGKVLHSTQYKLASEFAGKRVFVIGACTSAHDIAADCYLNGVDVTMYQRSSTYIMSTKNGWDVLMGGVYSEDGLPTDAADRMYASMPNNFMRNGMYQRQTAIIAELDKPLLEGLKKKGFRTNLGIEDTGFALLAWSKPGGYYLDVGASQMVIDGKIKLKNDSSISAFTDKGLRFEDGSEIEADVVIFATGLGDNRHIIRKICGEDIGKRCTPIWGMDSDGEIMGTWRYLGVPGLWYGMGNLALCRFYSKHMAMQIKAMEEGVFGERYSIPAPSQ</sequence>
<dbReference type="Pfam" id="PF00743">
    <property type="entry name" value="FMO-like"/>
    <property type="match status" value="1"/>
</dbReference>
<evidence type="ECO:0000256" key="1">
    <source>
        <dbReference type="ARBA" id="ARBA00022630"/>
    </source>
</evidence>
<dbReference type="InterPro" id="IPR032710">
    <property type="entry name" value="NTF2-like_dom_sf"/>
</dbReference>
<dbReference type="PANTHER" id="PTHR43539">
    <property type="entry name" value="FLAVIN-BINDING MONOOXYGENASE-LIKE PROTEIN (AFU_ORTHOLOGUE AFUA_4G09220)"/>
    <property type="match status" value="1"/>
</dbReference>
<dbReference type="InterPro" id="IPR020946">
    <property type="entry name" value="Flavin_mOase-like"/>
</dbReference>
<dbReference type="EMBL" id="JBANRG010000073">
    <property type="protein sequence ID" value="KAK7439366.1"/>
    <property type="molecule type" value="Genomic_DNA"/>
</dbReference>
<keyword evidence="3" id="KW-0560">Oxidoreductase</keyword>
<name>A0ABR1IRM3_9AGAR</name>
<dbReference type="InterPro" id="IPR050982">
    <property type="entry name" value="Auxin_biosynth/cation_transpt"/>
</dbReference>
<keyword evidence="2" id="KW-0274">FAD</keyword>
<reference evidence="4 5" key="1">
    <citation type="submission" date="2024-01" db="EMBL/GenBank/DDBJ databases">
        <title>A draft genome for the cacao thread blight pathogen Marasmiellus scandens.</title>
        <authorList>
            <person name="Baruah I.K."/>
            <person name="Leung J."/>
            <person name="Bukari Y."/>
            <person name="Amoako-Attah I."/>
            <person name="Meinhardt L.W."/>
            <person name="Bailey B.A."/>
            <person name="Cohen S.P."/>
        </authorList>
    </citation>
    <scope>NUCLEOTIDE SEQUENCE [LARGE SCALE GENOMIC DNA]</scope>
    <source>
        <strain evidence="4 5">GH-19</strain>
    </source>
</reference>